<dbReference type="OMA" id="EMFSAMF"/>
<gene>
    <name evidence="10" type="ORF">chiPu_0004054</name>
</gene>
<dbReference type="PANTHER" id="PTHR48043:SF63">
    <property type="entry name" value="UDP GLUCURONOSYLTRANSFERASE 5 FAMILY, POLYPEPTIDE F1-RELATED"/>
    <property type="match status" value="1"/>
</dbReference>
<keyword evidence="3 8" id="KW-0328">Glycosyltransferase</keyword>
<dbReference type="InterPro" id="IPR050271">
    <property type="entry name" value="UDP-glycosyltransferase"/>
</dbReference>
<comment type="caution">
    <text evidence="10">The sequence shown here is derived from an EMBL/GenBank/DDBJ whole genome shotgun (WGS) entry which is preliminary data.</text>
</comment>
<evidence type="ECO:0000256" key="5">
    <source>
        <dbReference type="ARBA" id="ARBA00022692"/>
    </source>
</evidence>
<evidence type="ECO:0000256" key="2">
    <source>
        <dbReference type="ARBA" id="ARBA00009995"/>
    </source>
</evidence>
<dbReference type="InterPro" id="IPR002213">
    <property type="entry name" value="UDP_glucos_trans"/>
</dbReference>
<keyword evidence="7 9" id="KW-0472">Membrane</keyword>
<evidence type="ECO:0000256" key="4">
    <source>
        <dbReference type="ARBA" id="ARBA00022679"/>
    </source>
</evidence>
<protein>
    <submittedName>
        <fullName evidence="10">Uncharacterized protein</fullName>
    </submittedName>
</protein>
<sequence length="543" mass="62324">MRFNLSMECLEWKSRFQVAYALSIIIILSCPINEGANILVVPIEGSHWVNMRILIEELKLQGHDISVLFFSTSWYIKERPDLYQSIVVEMQGFLTQSSNEEFIGQFVQNMLEAVANESTLWTFVKFQYYISTFLQTCHRWAREFNIAVFENKTLLKQLESANFDLILTDPFFATGAMLAYYLKLPMIYNVRSLSSGEAHLLIAPSPLSYVPILGSRLTDKMSFLQRTQNVIIGLVQQLITDFITYPIYNDLCHRYLGPDTDIKTILSRADVWLIRVDFTFEFPRPTMPNIVYIGGFQCKPSKPLETDFEAFVQSSGEHGIIVMSMGTIVSSLPMHITMQIAEAIAQMPQKVIWRYDGKTPPNIGNNTLLAKWIPQNDLLGHPKTRAFICHGGTNGVYEAIYYGVPVVGIPLLFDQFDNLLRLETRGAAKVISTTTMQSTDLLQALNEVIYNTSYRESMQKLSALHRDQPKSPMERAIFWIEYVARHKGAAHLRSESYQLPWYAYYCVDVMIFLLSLFIMTTVLTVLLLKKVCKIGWKRKQKIH</sequence>
<keyword evidence="5 9" id="KW-0812">Transmembrane</keyword>
<proteinExistence type="inferred from homology"/>
<reference evidence="10 11" key="1">
    <citation type="journal article" date="2018" name="Nat. Ecol. Evol.">
        <title>Shark genomes provide insights into elasmobranch evolution and the origin of vertebrates.</title>
        <authorList>
            <person name="Hara Y"/>
            <person name="Yamaguchi K"/>
            <person name="Onimaru K"/>
            <person name="Kadota M"/>
            <person name="Koyanagi M"/>
            <person name="Keeley SD"/>
            <person name="Tatsumi K"/>
            <person name="Tanaka K"/>
            <person name="Motone F"/>
            <person name="Kageyama Y"/>
            <person name="Nozu R"/>
            <person name="Adachi N"/>
            <person name="Nishimura O"/>
            <person name="Nakagawa R"/>
            <person name="Tanegashima C"/>
            <person name="Kiyatake I"/>
            <person name="Matsumoto R"/>
            <person name="Murakumo K"/>
            <person name="Nishida K"/>
            <person name="Terakita A"/>
            <person name="Kuratani S"/>
            <person name="Sato K"/>
            <person name="Hyodo S Kuraku.S."/>
        </authorList>
    </citation>
    <scope>NUCLEOTIDE SEQUENCE [LARGE SCALE GENOMIC DNA]</scope>
</reference>
<dbReference type="STRING" id="137246.A0A401S5G5"/>
<evidence type="ECO:0000256" key="9">
    <source>
        <dbReference type="SAM" id="Phobius"/>
    </source>
</evidence>
<dbReference type="CDD" id="cd03784">
    <property type="entry name" value="GT1_Gtf-like"/>
    <property type="match status" value="1"/>
</dbReference>
<dbReference type="PROSITE" id="PS51257">
    <property type="entry name" value="PROKAR_LIPOPROTEIN"/>
    <property type="match status" value="1"/>
</dbReference>
<comment type="similarity">
    <text evidence="2 8">Belongs to the UDP-glycosyltransferase family.</text>
</comment>
<dbReference type="OrthoDB" id="5835829at2759"/>
<comment type="subcellular location">
    <subcellularLocation>
        <location evidence="1">Membrane</location>
    </subcellularLocation>
</comment>
<dbReference type="PROSITE" id="PS00375">
    <property type="entry name" value="UDPGT"/>
    <property type="match status" value="1"/>
</dbReference>
<dbReference type="SUPFAM" id="SSF53756">
    <property type="entry name" value="UDP-Glycosyltransferase/glycogen phosphorylase"/>
    <property type="match status" value="1"/>
</dbReference>
<dbReference type="InterPro" id="IPR035595">
    <property type="entry name" value="UDP_glycos_trans_CS"/>
</dbReference>
<dbReference type="GO" id="GO:0016020">
    <property type="term" value="C:membrane"/>
    <property type="evidence" value="ECO:0007669"/>
    <property type="project" value="UniProtKB-SubCell"/>
</dbReference>
<dbReference type="EMBL" id="BEZZ01000093">
    <property type="protein sequence ID" value="GCC25643.1"/>
    <property type="molecule type" value="Genomic_DNA"/>
</dbReference>
<evidence type="ECO:0000256" key="6">
    <source>
        <dbReference type="ARBA" id="ARBA00022989"/>
    </source>
</evidence>
<evidence type="ECO:0000256" key="8">
    <source>
        <dbReference type="RuleBase" id="RU003718"/>
    </source>
</evidence>
<evidence type="ECO:0000256" key="3">
    <source>
        <dbReference type="ARBA" id="ARBA00022676"/>
    </source>
</evidence>
<evidence type="ECO:0000313" key="10">
    <source>
        <dbReference type="EMBL" id="GCC25643.1"/>
    </source>
</evidence>
<evidence type="ECO:0000313" key="11">
    <source>
        <dbReference type="Proteomes" id="UP000287033"/>
    </source>
</evidence>
<dbReference type="PANTHER" id="PTHR48043">
    <property type="entry name" value="EG:EG0003.4 PROTEIN-RELATED"/>
    <property type="match status" value="1"/>
</dbReference>
<evidence type="ECO:0000256" key="7">
    <source>
        <dbReference type="ARBA" id="ARBA00023136"/>
    </source>
</evidence>
<dbReference type="Pfam" id="PF00201">
    <property type="entry name" value="UDPGT"/>
    <property type="match status" value="1"/>
</dbReference>
<dbReference type="AlphaFoldDB" id="A0A401S5G5"/>
<dbReference type="FunFam" id="3.40.50.2000:FF:000001">
    <property type="entry name" value="UDP-glucuronosyltransferase"/>
    <property type="match status" value="1"/>
</dbReference>
<evidence type="ECO:0000256" key="1">
    <source>
        <dbReference type="ARBA" id="ARBA00004370"/>
    </source>
</evidence>
<organism evidence="10 11">
    <name type="scientific">Chiloscyllium punctatum</name>
    <name type="common">Brownbanded bambooshark</name>
    <name type="synonym">Hemiscyllium punctatum</name>
    <dbReference type="NCBI Taxonomy" id="137246"/>
    <lineage>
        <taxon>Eukaryota</taxon>
        <taxon>Metazoa</taxon>
        <taxon>Chordata</taxon>
        <taxon>Craniata</taxon>
        <taxon>Vertebrata</taxon>
        <taxon>Chondrichthyes</taxon>
        <taxon>Elasmobranchii</taxon>
        <taxon>Galeomorphii</taxon>
        <taxon>Galeoidea</taxon>
        <taxon>Orectolobiformes</taxon>
        <taxon>Hemiscylliidae</taxon>
        <taxon>Chiloscyllium</taxon>
    </lineage>
</organism>
<accession>A0A401S5G5</accession>
<dbReference type="Gene3D" id="3.40.50.2000">
    <property type="entry name" value="Glycogen Phosphorylase B"/>
    <property type="match status" value="1"/>
</dbReference>
<keyword evidence="4 8" id="KW-0808">Transferase</keyword>
<dbReference type="GO" id="GO:0008194">
    <property type="term" value="F:UDP-glycosyltransferase activity"/>
    <property type="evidence" value="ECO:0007669"/>
    <property type="project" value="InterPro"/>
</dbReference>
<name>A0A401S5G5_CHIPU</name>
<dbReference type="Proteomes" id="UP000287033">
    <property type="component" value="Unassembled WGS sequence"/>
</dbReference>
<keyword evidence="11" id="KW-1185">Reference proteome</keyword>
<feature type="transmembrane region" description="Helical" evidence="9">
    <location>
        <begin position="501"/>
        <end position="528"/>
    </location>
</feature>
<keyword evidence="6 9" id="KW-1133">Transmembrane helix</keyword>